<keyword evidence="2" id="KW-1185">Reference proteome</keyword>
<dbReference type="Proteomes" id="UP000287033">
    <property type="component" value="Unassembled WGS sequence"/>
</dbReference>
<sequence>MFWSVSGQFHIPPRLTNRYPRGPLRRGGYIARRHDDRRLNVPQRVTSGRCHCCPVAPGNASGTKQRGGGAAYGVMALD</sequence>
<name>A0A401RMP4_CHIPU</name>
<comment type="caution">
    <text evidence="1">The sequence shown here is derived from an EMBL/GenBank/DDBJ whole genome shotgun (WGS) entry which is preliminary data.</text>
</comment>
<evidence type="ECO:0000313" key="1">
    <source>
        <dbReference type="EMBL" id="GCC19423.1"/>
    </source>
</evidence>
<protein>
    <submittedName>
        <fullName evidence="1">Uncharacterized protein</fullName>
    </submittedName>
</protein>
<organism evidence="1 2">
    <name type="scientific">Chiloscyllium punctatum</name>
    <name type="common">Brownbanded bambooshark</name>
    <name type="synonym">Hemiscyllium punctatum</name>
    <dbReference type="NCBI Taxonomy" id="137246"/>
    <lineage>
        <taxon>Eukaryota</taxon>
        <taxon>Metazoa</taxon>
        <taxon>Chordata</taxon>
        <taxon>Craniata</taxon>
        <taxon>Vertebrata</taxon>
        <taxon>Chondrichthyes</taxon>
        <taxon>Elasmobranchii</taxon>
        <taxon>Galeomorphii</taxon>
        <taxon>Galeoidea</taxon>
        <taxon>Orectolobiformes</taxon>
        <taxon>Hemiscylliidae</taxon>
        <taxon>Chiloscyllium</taxon>
    </lineage>
</organism>
<dbReference type="EMBL" id="BEZZ01001555">
    <property type="protein sequence ID" value="GCC19423.1"/>
    <property type="molecule type" value="Genomic_DNA"/>
</dbReference>
<accession>A0A401RMP4</accession>
<reference evidence="1 2" key="1">
    <citation type="journal article" date="2018" name="Nat. Ecol. Evol.">
        <title>Shark genomes provide insights into elasmobranch evolution and the origin of vertebrates.</title>
        <authorList>
            <person name="Hara Y"/>
            <person name="Yamaguchi K"/>
            <person name="Onimaru K"/>
            <person name="Kadota M"/>
            <person name="Koyanagi M"/>
            <person name="Keeley SD"/>
            <person name="Tatsumi K"/>
            <person name="Tanaka K"/>
            <person name="Motone F"/>
            <person name="Kageyama Y"/>
            <person name="Nozu R"/>
            <person name="Adachi N"/>
            <person name="Nishimura O"/>
            <person name="Nakagawa R"/>
            <person name="Tanegashima C"/>
            <person name="Kiyatake I"/>
            <person name="Matsumoto R"/>
            <person name="Murakumo K"/>
            <person name="Nishida K"/>
            <person name="Terakita A"/>
            <person name="Kuratani S"/>
            <person name="Sato K"/>
            <person name="Hyodo S Kuraku.S."/>
        </authorList>
    </citation>
    <scope>NUCLEOTIDE SEQUENCE [LARGE SCALE GENOMIC DNA]</scope>
</reference>
<gene>
    <name evidence="1" type="ORF">chiPu_0018370</name>
</gene>
<dbReference type="AlphaFoldDB" id="A0A401RMP4"/>
<evidence type="ECO:0000313" key="2">
    <source>
        <dbReference type="Proteomes" id="UP000287033"/>
    </source>
</evidence>
<proteinExistence type="predicted"/>